<dbReference type="Pfam" id="PF13328">
    <property type="entry name" value="HD_4"/>
    <property type="match status" value="1"/>
</dbReference>
<dbReference type="InterPro" id="IPR004811">
    <property type="entry name" value="RelA/Spo_fam"/>
</dbReference>
<dbReference type="Pfam" id="PF19296">
    <property type="entry name" value="RelA_AH_RIS"/>
    <property type="match status" value="1"/>
</dbReference>
<dbReference type="CDD" id="cd04876">
    <property type="entry name" value="ACT_RelA-SpoT"/>
    <property type="match status" value="1"/>
</dbReference>
<dbReference type="InterPro" id="IPR012676">
    <property type="entry name" value="TGS-like"/>
</dbReference>
<evidence type="ECO:0000313" key="8">
    <source>
        <dbReference type="EMBL" id="CAB5066569.1"/>
    </source>
</evidence>
<evidence type="ECO:0000256" key="1">
    <source>
        <dbReference type="ARBA" id="ARBA00007476"/>
    </source>
</evidence>
<dbReference type="NCBIfam" id="TIGR00691">
    <property type="entry name" value="spoT_relA"/>
    <property type="match status" value="1"/>
</dbReference>
<dbReference type="EMBL" id="CAEZYY010000002">
    <property type="protein sequence ID" value="CAB4739914.1"/>
    <property type="molecule type" value="Genomic_DNA"/>
</dbReference>
<evidence type="ECO:0000256" key="2">
    <source>
        <dbReference type="ARBA" id="ARBA00025704"/>
    </source>
</evidence>
<dbReference type="InterPro" id="IPR002912">
    <property type="entry name" value="ACT_dom"/>
</dbReference>
<dbReference type="FunFam" id="3.30.460.10:FF:000001">
    <property type="entry name" value="GTP pyrophosphokinase RelA"/>
    <property type="match status" value="1"/>
</dbReference>
<dbReference type="PANTHER" id="PTHR21262">
    <property type="entry name" value="GUANOSINE-3',5'-BIS DIPHOSPHATE 3'-PYROPHOSPHOHYDROLASE"/>
    <property type="match status" value="1"/>
</dbReference>
<dbReference type="CDD" id="cd00077">
    <property type="entry name" value="HDc"/>
    <property type="match status" value="1"/>
</dbReference>
<evidence type="ECO:0000313" key="6">
    <source>
        <dbReference type="EMBL" id="CAB4719208.1"/>
    </source>
</evidence>
<dbReference type="EMBL" id="CAEZXX010000122">
    <property type="protein sequence ID" value="CAB4719208.1"/>
    <property type="molecule type" value="Genomic_DNA"/>
</dbReference>
<dbReference type="Gene3D" id="1.10.3210.10">
    <property type="entry name" value="Hypothetical protein af1432"/>
    <property type="match status" value="1"/>
</dbReference>
<reference evidence="6" key="1">
    <citation type="submission" date="2020-05" db="EMBL/GenBank/DDBJ databases">
        <authorList>
            <person name="Chiriac C."/>
            <person name="Salcher M."/>
            <person name="Ghai R."/>
            <person name="Kavagutti S V."/>
        </authorList>
    </citation>
    <scope>NUCLEOTIDE SEQUENCE</scope>
</reference>
<name>A0A6J6RCJ3_9ZZZZ</name>
<dbReference type="PROSITE" id="PS51880">
    <property type="entry name" value="TGS"/>
    <property type="match status" value="1"/>
</dbReference>
<comment type="pathway">
    <text evidence="2">Purine metabolism.</text>
</comment>
<feature type="domain" description="TGS" evidence="5">
    <location>
        <begin position="397"/>
        <end position="458"/>
    </location>
</feature>
<dbReference type="GO" id="GO:0015969">
    <property type="term" value="P:guanosine tetraphosphate metabolic process"/>
    <property type="evidence" value="ECO:0007669"/>
    <property type="project" value="InterPro"/>
</dbReference>
<dbReference type="InterPro" id="IPR045865">
    <property type="entry name" value="ACT-like_dom_sf"/>
</dbReference>
<dbReference type="SUPFAM" id="SSF81301">
    <property type="entry name" value="Nucleotidyltransferase"/>
    <property type="match status" value="1"/>
</dbReference>
<dbReference type="CDD" id="cd05399">
    <property type="entry name" value="NT_Rel-Spo_like"/>
    <property type="match status" value="1"/>
</dbReference>
<dbReference type="SUPFAM" id="SSF55021">
    <property type="entry name" value="ACT-like"/>
    <property type="match status" value="1"/>
</dbReference>
<dbReference type="InterPro" id="IPR045600">
    <property type="entry name" value="RelA/SpoT_AH_RIS"/>
</dbReference>
<evidence type="ECO:0000259" key="5">
    <source>
        <dbReference type="PROSITE" id="PS51880"/>
    </source>
</evidence>
<sequence>MGTVDRVLPWRRQPSATVDELAPLLVPYRQRHPKASVLLIQRAYEVAAQAHVNQRRTTGESYINHPIQVARIVAEIGLDDISLAAALLHDSVEDTELTIADVEGEFGSEVADIVDGLTKLERIHFDSKEAQQAATMRKMLVAIARDLRVLIIKLADRLHNMRTLAGMPAVKQRRIAQETMDIYAPLANRLGMEEMKTQLEELSFAALYPKRYAELDHLVATRTPGREVYLARAVGEIHSRLADLNIVADVRGRPKQLWSIYEKMVQKGKEFEEIFDLVAIRIVVDSVKDCYAALGCIHGMWRPVVGRFKDYIAMPKFNLYQSLHTTVVDHEGRTIEVQIRTKGMHQSAEWGVAAHWAYKQGNGVEDMDWLNRIIDWQDDTSDPAQFMEQLKVDLEPDEVFVFTPKGKVVPLPTGSTPIDFAYTVHTEVGHACIGARVNGRLVPLDYQLRSGETCEIFTSKVETAGPSRDWLQIVVSPRARNKIRQWFSRERRDDMLEAGRESITKELRRLNLPISRNLDGDALLAEAIEGNYQDVESLLVGIGEGHVSARSIAQRLNRAFSEQDDEFLASTVSKPRSYRSGANKVGIHVEGFDDLLVRLSKCCTPVPGDPILGFVTRGRGVSVHRSDCSNAVSLALGQAARLIDVEWDRDTVGTSFRAAVEVVALDRTRLLRDVANTLSDQHVNIVACSTHTGTDRVAKMRFEFELSDPSHLESVLRTIKKIDGVYDAYRLVPGGGG</sequence>
<dbReference type="InterPro" id="IPR006674">
    <property type="entry name" value="HD_domain"/>
</dbReference>
<dbReference type="PROSITE" id="PS51671">
    <property type="entry name" value="ACT"/>
    <property type="match status" value="1"/>
</dbReference>
<dbReference type="InterPro" id="IPR012675">
    <property type="entry name" value="Beta-grasp_dom_sf"/>
</dbReference>
<evidence type="ECO:0000259" key="3">
    <source>
        <dbReference type="PROSITE" id="PS51671"/>
    </source>
</evidence>
<dbReference type="InterPro" id="IPR004095">
    <property type="entry name" value="TGS"/>
</dbReference>
<dbReference type="Pfam" id="PF02824">
    <property type="entry name" value="TGS"/>
    <property type="match status" value="1"/>
</dbReference>
<dbReference type="AlphaFoldDB" id="A0A6J6RCJ3"/>
<dbReference type="Pfam" id="PF04607">
    <property type="entry name" value="RelA_SpoT"/>
    <property type="match status" value="1"/>
</dbReference>
<dbReference type="SUPFAM" id="SSF81271">
    <property type="entry name" value="TGS-like"/>
    <property type="match status" value="1"/>
</dbReference>
<dbReference type="SUPFAM" id="SSF109604">
    <property type="entry name" value="HD-domain/PDEase-like"/>
    <property type="match status" value="1"/>
</dbReference>
<evidence type="ECO:0000259" key="4">
    <source>
        <dbReference type="PROSITE" id="PS51831"/>
    </source>
</evidence>
<gene>
    <name evidence="6" type="ORF">UFOPK2602_01617</name>
    <name evidence="7" type="ORF">UFOPK2806_00298</name>
    <name evidence="8" type="ORF">UFOPK4306_01854</name>
</gene>
<dbReference type="Gene3D" id="3.30.70.260">
    <property type="match status" value="1"/>
</dbReference>
<dbReference type="Gene3D" id="3.30.460.10">
    <property type="entry name" value="Beta Polymerase, domain 2"/>
    <property type="match status" value="1"/>
</dbReference>
<feature type="domain" description="ACT" evidence="3">
    <location>
        <begin position="659"/>
        <end position="733"/>
    </location>
</feature>
<dbReference type="SMART" id="SM00954">
    <property type="entry name" value="RelA_SpoT"/>
    <property type="match status" value="1"/>
</dbReference>
<dbReference type="GO" id="GO:0005886">
    <property type="term" value="C:plasma membrane"/>
    <property type="evidence" value="ECO:0007669"/>
    <property type="project" value="TreeGrafter"/>
</dbReference>
<dbReference type="InterPro" id="IPR043519">
    <property type="entry name" value="NT_sf"/>
</dbReference>
<dbReference type="SMART" id="SM00471">
    <property type="entry name" value="HDc"/>
    <property type="match status" value="1"/>
</dbReference>
<dbReference type="CDD" id="cd01668">
    <property type="entry name" value="TGS_RSH"/>
    <property type="match status" value="1"/>
</dbReference>
<dbReference type="PROSITE" id="PS51831">
    <property type="entry name" value="HD"/>
    <property type="match status" value="1"/>
</dbReference>
<dbReference type="InterPro" id="IPR007685">
    <property type="entry name" value="RelA_SpoT"/>
</dbReference>
<dbReference type="PANTHER" id="PTHR21262:SF31">
    <property type="entry name" value="GTP PYROPHOSPHOKINASE"/>
    <property type="match status" value="1"/>
</dbReference>
<dbReference type="InterPro" id="IPR033655">
    <property type="entry name" value="TGS_RelA/SpoT"/>
</dbReference>
<feature type="domain" description="HD" evidence="4">
    <location>
        <begin position="62"/>
        <end position="161"/>
    </location>
</feature>
<protein>
    <submittedName>
        <fullName evidence="6">Unannotated protein</fullName>
    </submittedName>
</protein>
<accession>A0A6J6RCJ3</accession>
<comment type="similarity">
    <text evidence="1">Belongs to the RelA/SpoT family.</text>
</comment>
<dbReference type="Gene3D" id="3.10.20.30">
    <property type="match status" value="1"/>
</dbReference>
<dbReference type="FunFam" id="1.10.3210.10:FF:000001">
    <property type="entry name" value="GTP pyrophosphokinase RelA"/>
    <property type="match status" value="1"/>
</dbReference>
<dbReference type="InterPro" id="IPR003607">
    <property type="entry name" value="HD/PDEase_dom"/>
</dbReference>
<organism evidence="6">
    <name type="scientific">freshwater metagenome</name>
    <dbReference type="NCBI Taxonomy" id="449393"/>
    <lineage>
        <taxon>unclassified sequences</taxon>
        <taxon>metagenomes</taxon>
        <taxon>ecological metagenomes</taxon>
    </lineage>
</organism>
<dbReference type="Pfam" id="PF13291">
    <property type="entry name" value="ACT_4"/>
    <property type="match status" value="1"/>
</dbReference>
<dbReference type="FunFam" id="3.10.20.30:FF:000002">
    <property type="entry name" value="GTP pyrophosphokinase (RelA/SpoT)"/>
    <property type="match status" value="1"/>
</dbReference>
<dbReference type="EMBL" id="CAFBQP010000079">
    <property type="protein sequence ID" value="CAB5066569.1"/>
    <property type="molecule type" value="Genomic_DNA"/>
</dbReference>
<proteinExistence type="inferred from homology"/>
<evidence type="ECO:0000313" key="7">
    <source>
        <dbReference type="EMBL" id="CAB4739914.1"/>
    </source>
</evidence>